<dbReference type="InterPro" id="IPR036259">
    <property type="entry name" value="MFS_trans_sf"/>
</dbReference>
<evidence type="ECO:0000256" key="7">
    <source>
        <dbReference type="SAM" id="MobiDB-lite"/>
    </source>
</evidence>
<evidence type="ECO:0000256" key="3">
    <source>
        <dbReference type="ARBA" id="ARBA00022448"/>
    </source>
</evidence>
<keyword evidence="10" id="KW-1185">Reference proteome</keyword>
<dbReference type="SUPFAM" id="SSF103473">
    <property type="entry name" value="MFS general substrate transporter"/>
    <property type="match status" value="1"/>
</dbReference>
<dbReference type="PANTHER" id="PTHR10332">
    <property type="entry name" value="EQUILIBRATIVE NUCLEOSIDE TRANSPORTER"/>
    <property type="match status" value="1"/>
</dbReference>
<feature type="transmembrane region" description="Helical" evidence="8">
    <location>
        <begin position="144"/>
        <end position="162"/>
    </location>
</feature>
<evidence type="ECO:0000313" key="10">
    <source>
        <dbReference type="Proteomes" id="UP001149090"/>
    </source>
</evidence>
<organism evidence="9 10">
    <name type="scientific">Anaeramoeba ignava</name>
    <name type="common">Anaerobic marine amoeba</name>
    <dbReference type="NCBI Taxonomy" id="1746090"/>
    <lineage>
        <taxon>Eukaryota</taxon>
        <taxon>Metamonada</taxon>
        <taxon>Anaeramoebidae</taxon>
        <taxon>Anaeramoeba</taxon>
    </lineage>
</organism>
<comment type="subcellular location">
    <subcellularLocation>
        <location evidence="1">Membrane</location>
        <topology evidence="1">Multi-pass membrane protein</topology>
    </subcellularLocation>
</comment>
<feature type="transmembrane region" description="Helical" evidence="8">
    <location>
        <begin position="404"/>
        <end position="423"/>
    </location>
</feature>
<gene>
    <name evidence="9" type="ORF">M0811_01914</name>
</gene>
<feature type="region of interest" description="Disordered" evidence="7">
    <location>
        <begin position="274"/>
        <end position="306"/>
    </location>
</feature>
<evidence type="ECO:0000256" key="1">
    <source>
        <dbReference type="ARBA" id="ARBA00004141"/>
    </source>
</evidence>
<protein>
    <submittedName>
        <fullName evidence="9">Equilibrative nucleoside transporter</fullName>
    </submittedName>
</protein>
<feature type="transmembrane region" description="Helical" evidence="8">
    <location>
        <begin position="169"/>
        <end position="195"/>
    </location>
</feature>
<keyword evidence="3" id="KW-0813">Transport</keyword>
<evidence type="ECO:0000256" key="4">
    <source>
        <dbReference type="ARBA" id="ARBA00022692"/>
    </source>
</evidence>
<dbReference type="GO" id="GO:0005337">
    <property type="term" value="F:nucleoside transmembrane transporter activity"/>
    <property type="evidence" value="ECO:0007669"/>
    <property type="project" value="InterPro"/>
</dbReference>
<accession>A0A9Q0R902</accession>
<dbReference type="EMBL" id="JAPDFW010000092">
    <property type="protein sequence ID" value="KAJ5070933.1"/>
    <property type="molecule type" value="Genomic_DNA"/>
</dbReference>
<feature type="compositionally biased region" description="Low complexity" evidence="7">
    <location>
        <begin position="318"/>
        <end position="337"/>
    </location>
</feature>
<feature type="region of interest" description="Disordered" evidence="7">
    <location>
        <begin position="318"/>
        <end position="344"/>
    </location>
</feature>
<feature type="transmembrane region" description="Helical" evidence="8">
    <location>
        <begin position="215"/>
        <end position="236"/>
    </location>
</feature>
<dbReference type="AlphaFoldDB" id="A0A9Q0R902"/>
<dbReference type="OrthoDB" id="1856718at2759"/>
<proteinExistence type="inferred from homology"/>
<dbReference type="OMA" id="ARGMNEF"/>
<sequence length="525" mass="59517">MKSIPQKGKTWTYIVFIGLGLGHLLPFNCFITAYEYFAEAFPENSYFEFAFNSVFNTATVIGLISDISLRSFLRKKVEKKRQKKIREKMQQTFLEPSNESINMNDPNVENRRNFSSGIIISILVFIATQIFIPVLVETVKHKSAFYITIGVVFIGGFFTGIYQANMFSFAAIFLPVHTQAVMTGQGVAGAFVSLLRIFTRLSFSNNKSGLRKSSILYFSISAFLLIVILFAFLSVLKTNFVKHFLNQFWNIGISQKNAQEYSINENVDIAKESKEIETSSEDLPNSDDALLNKNMNPNPNENQNENQNEIHENENLNQNENQNSNENQNLNENQNSNENDKLINDIHNDISPQKQEPISVKHVAKSLAKFEFGVFFVFFVTLALFPSVITRIPSTHSDLTSSDWFAIIMITVFNFFDLIGRTLPRWFPKIFSSKVLIIVIVSRSIFFVLFVLCANKLIFSDPLSIIFMVIFAISNGYCSSTIMMQAPHSLKPSERDLAGGLMTTFLQIGLVLGSCSSWIFLLMLP</sequence>
<evidence type="ECO:0000256" key="8">
    <source>
        <dbReference type="SAM" id="Phobius"/>
    </source>
</evidence>
<evidence type="ECO:0000256" key="5">
    <source>
        <dbReference type="ARBA" id="ARBA00022989"/>
    </source>
</evidence>
<dbReference type="Pfam" id="PF01733">
    <property type="entry name" value="Nucleoside_tran"/>
    <property type="match status" value="2"/>
</dbReference>
<feature type="transmembrane region" description="Helical" evidence="8">
    <location>
        <begin position="505"/>
        <end position="524"/>
    </location>
</feature>
<comment type="caution">
    <text evidence="9">The sequence shown here is derived from an EMBL/GenBank/DDBJ whole genome shotgun (WGS) entry which is preliminary data.</text>
</comment>
<feature type="compositionally biased region" description="Low complexity" evidence="7">
    <location>
        <begin position="292"/>
        <end position="306"/>
    </location>
</feature>
<keyword evidence="5 8" id="KW-1133">Transmembrane helix</keyword>
<feature type="transmembrane region" description="Helical" evidence="8">
    <location>
        <begin position="54"/>
        <end position="73"/>
    </location>
</feature>
<keyword evidence="6 8" id="KW-0472">Membrane</keyword>
<feature type="transmembrane region" description="Helical" evidence="8">
    <location>
        <begin position="12"/>
        <end position="34"/>
    </location>
</feature>
<evidence type="ECO:0000313" key="9">
    <source>
        <dbReference type="EMBL" id="KAJ5070933.1"/>
    </source>
</evidence>
<feature type="transmembrane region" description="Helical" evidence="8">
    <location>
        <begin position="465"/>
        <end position="484"/>
    </location>
</feature>
<feature type="transmembrane region" description="Helical" evidence="8">
    <location>
        <begin position="372"/>
        <end position="392"/>
    </location>
</feature>
<feature type="transmembrane region" description="Helical" evidence="8">
    <location>
        <begin position="435"/>
        <end position="459"/>
    </location>
</feature>
<keyword evidence="4 8" id="KW-0812">Transmembrane</keyword>
<feature type="transmembrane region" description="Helical" evidence="8">
    <location>
        <begin position="113"/>
        <end position="132"/>
    </location>
</feature>
<reference evidence="9" key="1">
    <citation type="submission" date="2022-10" db="EMBL/GenBank/DDBJ databases">
        <title>Novel sulphate-reducing endosymbionts in the free-living metamonad Anaeramoeba.</title>
        <authorList>
            <person name="Jerlstrom-Hultqvist J."/>
            <person name="Cepicka I."/>
            <person name="Gallot-Lavallee L."/>
            <person name="Salas-Leiva D."/>
            <person name="Curtis B.A."/>
            <person name="Zahonova K."/>
            <person name="Pipaliya S."/>
            <person name="Dacks J."/>
            <person name="Roger A.J."/>
        </authorList>
    </citation>
    <scope>NUCLEOTIDE SEQUENCE</scope>
    <source>
        <strain evidence="9">BMAN</strain>
    </source>
</reference>
<evidence type="ECO:0000256" key="2">
    <source>
        <dbReference type="ARBA" id="ARBA00007965"/>
    </source>
</evidence>
<evidence type="ECO:0000256" key="6">
    <source>
        <dbReference type="ARBA" id="ARBA00023136"/>
    </source>
</evidence>
<dbReference type="PANTHER" id="PTHR10332:SF10">
    <property type="entry name" value="EQUILIBRATIVE NUCLEOSIDE TRANSPORTER 4"/>
    <property type="match status" value="1"/>
</dbReference>
<dbReference type="GO" id="GO:0005886">
    <property type="term" value="C:plasma membrane"/>
    <property type="evidence" value="ECO:0007669"/>
    <property type="project" value="TreeGrafter"/>
</dbReference>
<dbReference type="PIRSF" id="PIRSF016379">
    <property type="entry name" value="ENT"/>
    <property type="match status" value="1"/>
</dbReference>
<name>A0A9Q0R902_ANAIG</name>
<comment type="similarity">
    <text evidence="2">Belongs to the SLC29A/ENT transporter (TC 2.A.57) family.</text>
</comment>
<dbReference type="InterPro" id="IPR002259">
    <property type="entry name" value="Eqnu_transpt"/>
</dbReference>
<dbReference type="Proteomes" id="UP001149090">
    <property type="component" value="Unassembled WGS sequence"/>
</dbReference>